<evidence type="ECO:0000313" key="1">
    <source>
        <dbReference type="EMBL" id="KAF9793419.1"/>
    </source>
</evidence>
<dbReference type="EMBL" id="WIUZ02000001">
    <property type="protein sequence ID" value="KAF9793419.1"/>
    <property type="molecule type" value="Genomic_DNA"/>
</dbReference>
<accession>A0A9P6HRI1</accession>
<comment type="caution">
    <text evidence="1">The sequence shown here is derived from an EMBL/GenBank/DDBJ whole genome shotgun (WGS) entry which is preliminary data.</text>
</comment>
<evidence type="ECO:0000313" key="2">
    <source>
        <dbReference type="Proteomes" id="UP000736335"/>
    </source>
</evidence>
<reference evidence="1" key="2">
    <citation type="submission" date="2020-11" db="EMBL/GenBank/DDBJ databases">
        <authorList>
            <consortium name="DOE Joint Genome Institute"/>
            <person name="Kuo A."/>
            <person name="Miyauchi S."/>
            <person name="Kiss E."/>
            <person name="Drula E."/>
            <person name="Kohler A."/>
            <person name="Sanchez-Garcia M."/>
            <person name="Andreopoulos B."/>
            <person name="Barry K.W."/>
            <person name="Bonito G."/>
            <person name="Buee M."/>
            <person name="Carver A."/>
            <person name="Chen C."/>
            <person name="Cichocki N."/>
            <person name="Clum A."/>
            <person name="Culley D."/>
            <person name="Crous P.W."/>
            <person name="Fauchery L."/>
            <person name="Girlanda M."/>
            <person name="Hayes R."/>
            <person name="Keri Z."/>
            <person name="Labutti K."/>
            <person name="Lipzen A."/>
            <person name="Lombard V."/>
            <person name="Magnuson J."/>
            <person name="Maillard F."/>
            <person name="Morin E."/>
            <person name="Murat C."/>
            <person name="Nolan M."/>
            <person name="Ohm R."/>
            <person name="Pangilinan J."/>
            <person name="Pereira M."/>
            <person name="Perotto S."/>
            <person name="Peter M."/>
            <person name="Riley R."/>
            <person name="Sitrit Y."/>
            <person name="Stielow B."/>
            <person name="Szollosi G."/>
            <person name="Zifcakova L."/>
            <person name="Stursova M."/>
            <person name="Spatafora J.W."/>
            <person name="Tedersoo L."/>
            <person name="Vaario L.-M."/>
            <person name="Yamada A."/>
            <person name="Yan M."/>
            <person name="Wang P."/>
            <person name="Xu J."/>
            <person name="Bruns T."/>
            <person name="Baldrian P."/>
            <person name="Vilgalys R."/>
            <person name="Henrissat B."/>
            <person name="Grigoriev I.V."/>
            <person name="Hibbett D."/>
            <person name="Nagy L.G."/>
            <person name="Martin F.M."/>
        </authorList>
    </citation>
    <scope>NUCLEOTIDE SEQUENCE</scope>
    <source>
        <strain evidence="1">UH-Tt-Lm1</strain>
    </source>
</reference>
<sequence>MADLIRPAKSGNNWTFYDLESYHISLNPVDPLQFFGLKELPHPSVDQELLDNLEAAAMQEDRHAELINLHNLTKIPDDDETAVTDFTVKLFDVLGYTRRDRVARTQMNLDLFVCGETKPTKTDVCVVDFPWNQVILLVQADRRLENASATKPYAQLVAKAVAAFDRNNQFRRWGTGLPRLTETIIPGIVMVGTSPVFFKIPVTETLWTHIRHGSYPPEETRVIYCYPPVPHPPCSWSEGMMPLENRREILECFEAFKALVGI</sequence>
<dbReference type="AlphaFoldDB" id="A0A9P6HRI1"/>
<reference evidence="1" key="1">
    <citation type="journal article" date="2020" name="Nat. Commun.">
        <title>Large-scale genome sequencing of mycorrhizal fungi provides insights into the early evolution of symbiotic traits.</title>
        <authorList>
            <person name="Miyauchi S."/>
            <person name="Kiss E."/>
            <person name="Kuo A."/>
            <person name="Drula E."/>
            <person name="Kohler A."/>
            <person name="Sanchez-Garcia M."/>
            <person name="Morin E."/>
            <person name="Andreopoulos B."/>
            <person name="Barry K.W."/>
            <person name="Bonito G."/>
            <person name="Buee M."/>
            <person name="Carver A."/>
            <person name="Chen C."/>
            <person name="Cichocki N."/>
            <person name="Clum A."/>
            <person name="Culley D."/>
            <person name="Crous P.W."/>
            <person name="Fauchery L."/>
            <person name="Girlanda M."/>
            <person name="Hayes R.D."/>
            <person name="Keri Z."/>
            <person name="LaButti K."/>
            <person name="Lipzen A."/>
            <person name="Lombard V."/>
            <person name="Magnuson J."/>
            <person name="Maillard F."/>
            <person name="Murat C."/>
            <person name="Nolan M."/>
            <person name="Ohm R.A."/>
            <person name="Pangilinan J."/>
            <person name="Pereira M.F."/>
            <person name="Perotto S."/>
            <person name="Peter M."/>
            <person name="Pfister S."/>
            <person name="Riley R."/>
            <person name="Sitrit Y."/>
            <person name="Stielow J.B."/>
            <person name="Szollosi G."/>
            <person name="Zifcakova L."/>
            <person name="Stursova M."/>
            <person name="Spatafora J.W."/>
            <person name="Tedersoo L."/>
            <person name="Vaario L.M."/>
            <person name="Yamada A."/>
            <person name="Yan M."/>
            <person name="Wang P."/>
            <person name="Xu J."/>
            <person name="Bruns T."/>
            <person name="Baldrian P."/>
            <person name="Vilgalys R."/>
            <person name="Dunand C."/>
            <person name="Henrissat B."/>
            <person name="Grigoriev I.V."/>
            <person name="Hibbett D."/>
            <person name="Nagy L.G."/>
            <person name="Martin F.M."/>
        </authorList>
    </citation>
    <scope>NUCLEOTIDE SEQUENCE</scope>
    <source>
        <strain evidence="1">UH-Tt-Lm1</strain>
    </source>
</reference>
<protein>
    <submittedName>
        <fullName evidence="1">Uncharacterized protein</fullName>
    </submittedName>
</protein>
<dbReference type="OrthoDB" id="3258141at2759"/>
<keyword evidence="2" id="KW-1185">Reference proteome</keyword>
<name>A0A9P6HRI1_9AGAM</name>
<proteinExistence type="predicted"/>
<dbReference type="Proteomes" id="UP000736335">
    <property type="component" value="Unassembled WGS sequence"/>
</dbReference>
<gene>
    <name evidence="1" type="ORF">BJ322DRAFT_1034560</name>
</gene>
<organism evidence="1 2">
    <name type="scientific">Thelephora terrestris</name>
    <dbReference type="NCBI Taxonomy" id="56493"/>
    <lineage>
        <taxon>Eukaryota</taxon>
        <taxon>Fungi</taxon>
        <taxon>Dikarya</taxon>
        <taxon>Basidiomycota</taxon>
        <taxon>Agaricomycotina</taxon>
        <taxon>Agaricomycetes</taxon>
        <taxon>Thelephorales</taxon>
        <taxon>Thelephoraceae</taxon>
        <taxon>Thelephora</taxon>
    </lineage>
</organism>